<evidence type="ECO:0000256" key="1">
    <source>
        <dbReference type="ARBA" id="ARBA00012513"/>
    </source>
</evidence>
<protein>
    <recommendedName>
        <fullName evidence="1">non-specific serine/threonine protein kinase</fullName>
        <ecNumber evidence="1">2.7.11.1</ecNumber>
    </recommendedName>
</protein>
<keyword evidence="6" id="KW-1185">Reference proteome</keyword>
<organism evidence="5 6">
    <name type="scientific">Blumeria graminis f. sp. tritici</name>
    <dbReference type="NCBI Taxonomy" id="62690"/>
    <lineage>
        <taxon>Eukaryota</taxon>
        <taxon>Fungi</taxon>
        <taxon>Dikarya</taxon>
        <taxon>Ascomycota</taxon>
        <taxon>Pezizomycotina</taxon>
        <taxon>Leotiomycetes</taxon>
        <taxon>Erysiphales</taxon>
        <taxon>Erysiphaceae</taxon>
        <taxon>Blumeria</taxon>
    </lineage>
</organism>
<dbReference type="InterPro" id="IPR011009">
    <property type="entry name" value="Kinase-like_dom_sf"/>
</dbReference>
<accession>A0A9X9MPK3</accession>
<dbReference type="InterPro" id="IPR040976">
    <property type="entry name" value="Pkinase_fungal"/>
</dbReference>
<reference evidence="5 6" key="1">
    <citation type="submission" date="2018-08" db="EMBL/GenBank/DDBJ databases">
        <authorList>
            <person name="Muller C M."/>
        </authorList>
    </citation>
    <scope>NUCLEOTIDE SEQUENCE [LARGE SCALE GENOMIC DNA]</scope>
</reference>
<gene>
    <name evidence="5" type="ORF">BGT96224V316_LOCUS8251</name>
</gene>
<evidence type="ECO:0000313" key="5">
    <source>
        <dbReference type="EMBL" id="VDB95295.1"/>
    </source>
</evidence>
<dbReference type="PROSITE" id="PS00109">
    <property type="entry name" value="PROTEIN_KINASE_TYR"/>
    <property type="match status" value="1"/>
</dbReference>
<comment type="catalytic activity">
    <reaction evidence="2">
        <text>L-threonyl-[protein] + ATP = O-phospho-L-threonyl-[protein] + ADP + H(+)</text>
        <dbReference type="Rhea" id="RHEA:46608"/>
        <dbReference type="Rhea" id="RHEA-COMP:11060"/>
        <dbReference type="Rhea" id="RHEA-COMP:11605"/>
        <dbReference type="ChEBI" id="CHEBI:15378"/>
        <dbReference type="ChEBI" id="CHEBI:30013"/>
        <dbReference type="ChEBI" id="CHEBI:30616"/>
        <dbReference type="ChEBI" id="CHEBI:61977"/>
        <dbReference type="ChEBI" id="CHEBI:456216"/>
        <dbReference type="EC" id="2.7.11.1"/>
    </reaction>
</comment>
<dbReference type="GO" id="GO:0004674">
    <property type="term" value="F:protein serine/threonine kinase activity"/>
    <property type="evidence" value="ECO:0007669"/>
    <property type="project" value="UniProtKB-EC"/>
</dbReference>
<sequence length="48" mass="5275">MDAKILHRDISVNNILLIGIKTTDKLGGVLINLDLATLMKDGKVQEKD</sequence>
<feature type="domain" description="Fungal-type protein kinase" evidence="4">
    <location>
        <begin position="2"/>
        <end position="43"/>
    </location>
</feature>
<dbReference type="InterPro" id="IPR008266">
    <property type="entry name" value="Tyr_kinase_AS"/>
</dbReference>
<dbReference type="Proteomes" id="UP000324639">
    <property type="component" value="Chromosome Bgt_-10"/>
</dbReference>
<evidence type="ECO:0000259" key="4">
    <source>
        <dbReference type="Pfam" id="PF17667"/>
    </source>
</evidence>
<dbReference type="Pfam" id="PF17667">
    <property type="entry name" value="Pkinase_fungal"/>
    <property type="match status" value="1"/>
</dbReference>
<dbReference type="SUPFAM" id="SSF56112">
    <property type="entry name" value="Protein kinase-like (PK-like)"/>
    <property type="match status" value="1"/>
</dbReference>
<evidence type="ECO:0000256" key="3">
    <source>
        <dbReference type="ARBA" id="ARBA00048679"/>
    </source>
</evidence>
<evidence type="ECO:0000256" key="2">
    <source>
        <dbReference type="ARBA" id="ARBA00047899"/>
    </source>
</evidence>
<comment type="catalytic activity">
    <reaction evidence="3">
        <text>L-seryl-[protein] + ATP = O-phospho-L-seryl-[protein] + ADP + H(+)</text>
        <dbReference type="Rhea" id="RHEA:17989"/>
        <dbReference type="Rhea" id="RHEA-COMP:9863"/>
        <dbReference type="Rhea" id="RHEA-COMP:11604"/>
        <dbReference type="ChEBI" id="CHEBI:15378"/>
        <dbReference type="ChEBI" id="CHEBI:29999"/>
        <dbReference type="ChEBI" id="CHEBI:30616"/>
        <dbReference type="ChEBI" id="CHEBI:83421"/>
        <dbReference type="ChEBI" id="CHEBI:456216"/>
        <dbReference type="EC" id="2.7.11.1"/>
    </reaction>
</comment>
<dbReference type="EC" id="2.7.11.1" evidence="1"/>
<dbReference type="EMBL" id="LR026993">
    <property type="protein sequence ID" value="VDB95295.1"/>
    <property type="molecule type" value="Genomic_DNA"/>
</dbReference>
<dbReference type="AlphaFoldDB" id="A0A9X9MPK3"/>
<name>A0A9X9MPK3_BLUGR</name>
<proteinExistence type="predicted"/>
<evidence type="ECO:0000313" key="6">
    <source>
        <dbReference type="Proteomes" id="UP000324639"/>
    </source>
</evidence>